<sequence length="83" mass="9152">MYFYGDRLMKVEGTGQNMRTRIQLKIFMMSPVSVAPPSCKMLDSTSSQMEVSISQKGFPNNLSKVGTAEYALFTNMSSLPSSA</sequence>
<dbReference type="AlphaFoldDB" id="A0A1D1V1F4"/>
<dbReference type="Proteomes" id="UP000186922">
    <property type="component" value="Unassembled WGS sequence"/>
</dbReference>
<dbReference type="EMBL" id="BDGG01000002">
    <property type="protein sequence ID" value="GAU92268.1"/>
    <property type="molecule type" value="Genomic_DNA"/>
</dbReference>
<evidence type="ECO:0000313" key="1">
    <source>
        <dbReference type="EMBL" id="GAU92268.1"/>
    </source>
</evidence>
<keyword evidence="2" id="KW-1185">Reference proteome</keyword>
<protein>
    <submittedName>
        <fullName evidence="1">Uncharacterized protein</fullName>
    </submittedName>
</protein>
<comment type="caution">
    <text evidence="1">The sequence shown here is derived from an EMBL/GenBank/DDBJ whole genome shotgun (WGS) entry which is preliminary data.</text>
</comment>
<reference evidence="1 2" key="1">
    <citation type="journal article" date="2016" name="Nat. Commun.">
        <title>Extremotolerant tardigrade genome and improved radiotolerance of human cultured cells by tardigrade-unique protein.</title>
        <authorList>
            <person name="Hashimoto T."/>
            <person name="Horikawa D.D."/>
            <person name="Saito Y."/>
            <person name="Kuwahara H."/>
            <person name="Kozuka-Hata H."/>
            <person name="Shin-I T."/>
            <person name="Minakuchi Y."/>
            <person name="Ohishi K."/>
            <person name="Motoyama A."/>
            <person name="Aizu T."/>
            <person name="Enomoto A."/>
            <person name="Kondo K."/>
            <person name="Tanaka S."/>
            <person name="Hara Y."/>
            <person name="Koshikawa S."/>
            <person name="Sagara H."/>
            <person name="Miura T."/>
            <person name="Yokobori S."/>
            <person name="Miyagawa K."/>
            <person name="Suzuki Y."/>
            <person name="Kubo T."/>
            <person name="Oyama M."/>
            <person name="Kohara Y."/>
            <person name="Fujiyama A."/>
            <person name="Arakawa K."/>
            <person name="Katayama T."/>
            <person name="Toyoda A."/>
            <person name="Kunieda T."/>
        </authorList>
    </citation>
    <scope>NUCLEOTIDE SEQUENCE [LARGE SCALE GENOMIC DNA]</scope>
    <source>
        <strain evidence="1 2">YOKOZUNA-1</strain>
    </source>
</reference>
<gene>
    <name evidence="1" type="primary">RvY_04369-1</name>
    <name evidence="1" type="synonym">RvY_04369.1</name>
    <name evidence="1" type="ORF">RvY_04369</name>
</gene>
<proteinExistence type="predicted"/>
<evidence type="ECO:0000313" key="2">
    <source>
        <dbReference type="Proteomes" id="UP000186922"/>
    </source>
</evidence>
<organism evidence="1 2">
    <name type="scientific">Ramazzottius varieornatus</name>
    <name type="common">Water bear</name>
    <name type="synonym">Tardigrade</name>
    <dbReference type="NCBI Taxonomy" id="947166"/>
    <lineage>
        <taxon>Eukaryota</taxon>
        <taxon>Metazoa</taxon>
        <taxon>Ecdysozoa</taxon>
        <taxon>Tardigrada</taxon>
        <taxon>Eutardigrada</taxon>
        <taxon>Parachela</taxon>
        <taxon>Hypsibioidea</taxon>
        <taxon>Ramazzottiidae</taxon>
        <taxon>Ramazzottius</taxon>
    </lineage>
</organism>
<accession>A0A1D1V1F4</accession>
<name>A0A1D1V1F4_RAMVA</name>